<evidence type="ECO:0000313" key="1">
    <source>
        <dbReference type="EMBL" id="CBI25160.3"/>
    </source>
</evidence>
<dbReference type="Proteomes" id="UP000009183">
    <property type="component" value="Chromosome 9"/>
</dbReference>
<name>D7T3S8_VITVI</name>
<evidence type="ECO:0000313" key="2">
    <source>
        <dbReference type="Proteomes" id="UP000009183"/>
    </source>
</evidence>
<gene>
    <name evidence="1" type="ordered locus">VIT_09s0018g00110</name>
</gene>
<dbReference type="EMBL" id="FN595513">
    <property type="protein sequence ID" value="CBI25160.3"/>
    <property type="molecule type" value="Genomic_DNA"/>
</dbReference>
<accession>D7T3S8</accession>
<keyword evidence="2" id="KW-1185">Reference proteome</keyword>
<reference evidence="2" key="1">
    <citation type="journal article" date="2007" name="Nature">
        <title>The grapevine genome sequence suggests ancestral hexaploidization in major angiosperm phyla.</title>
        <authorList>
            <consortium name="The French-Italian Public Consortium for Grapevine Genome Characterization."/>
            <person name="Jaillon O."/>
            <person name="Aury J.-M."/>
            <person name="Noel B."/>
            <person name="Policriti A."/>
            <person name="Clepet C."/>
            <person name="Casagrande A."/>
            <person name="Choisne N."/>
            <person name="Aubourg S."/>
            <person name="Vitulo N."/>
            <person name="Jubin C."/>
            <person name="Vezzi A."/>
            <person name="Legeai F."/>
            <person name="Hugueney P."/>
            <person name="Dasilva C."/>
            <person name="Horner D."/>
            <person name="Mica E."/>
            <person name="Jublot D."/>
            <person name="Poulain J."/>
            <person name="Bruyere C."/>
            <person name="Billault A."/>
            <person name="Segurens B."/>
            <person name="Gouyvenoux M."/>
            <person name="Ugarte E."/>
            <person name="Cattonaro F."/>
            <person name="Anthouard V."/>
            <person name="Vico V."/>
            <person name="Del Fabbro C."/>
            <person name="Alaux M."/>
            <person name="Di Gaspero G."/>
            <person name="Dumas V."/>
            <person name="Felice N."/>
            <person name="Paillard S."/>
            <person name="Juman I."/>
            <person name="Moroldo M."/>
            <person name="Scalabrin S."/>
            <person name="Canaguier A."/>
            <person name="Le Clainche I."/>
            <person name="Malacrida G."/>
            <person name="Durand E."/>
            <person name="Pesole G."/>
            <person name="Laucou V."/>
            <person name="Chatelet P."/>
            <person name="Merdinoglu D."/>
            <person name="Delledonne M."/>
            <person name="Pezzotti M."/>
            <person name="Lecharny A."/>
            <person name="Scarpelli C."/>
            <person name="Artiguenave F."/>
            <person name="Pe M.E."/>
            <person name="Valle G."/>
            <person name="Morgante M."/>
            <person name="Caboche M."/>
            <person name="Adam-Blondon A.-F."/>
            <person name="Weissenbach J."/>
            <person name="Quetier F."/>
            <person name="Wincker P."/>
        </authorList>
    </citation>
    <scope>NUCLEOTIDE SEQUENCE [LARGE SCALE GENOMIC DNA]</scope>
    <source>
        <strain evidence="2">cv. Pinot noir / PN40024</strain>
    </source>
</reference>
<sequence length="29" mass="3555">MVVELLTSFSIWCQISEFETKLKCMRFWV</sequence>
<dbReference type="InParanoid" id="D7T3S8"/>
<protein>
    <submittedName>
        <fullName evidence="1">Uncharacterized protein</fullName>
    </submittedName>
</protein>
<proteinExistence type="predicted"/>
<dbReference type="HOGENOM" id="CLU_3411329_0_0_1"/>
<organism evidence="1 2">
    <name type="scientific">Vitis vinifera</name>
    <name type="common">Grape</name>
    <dbReference type="NCBI Taxonomy" id="29760"/>
    <lineage>
        <taxon>Eukaryota</taxon>
        <taxon>Viridiplantae</taxon>
        <taxon>Streptophyta</taxon>
        <taxon>Embryophyta</taxon>
        <taxon>Tracheophyta</taxon>
        <taxon>Spermatophyta</taxon>
        <taxon>Magnoliopsida</taxon>
        <taxon>eudicotyledons</taxon>
        <taxon>Gunneridae</taxon>
        <taxon>Pentapetalae</taxon>
        <taxon>rosids</taxon>
        <taxon>Vitales</taxon>
        <taxon>Vitaceae</taxon>
        <taxon>Viteae</taxon>
        <taxon>Vitis</taxon>
    </lineage>
</organism>
<dbReference type="PaxDb" id="29760-VIT_09s0018g00110.t01"/>
<dbReference type="AlphaFoldDB" id="D7T3S8"/>